<keyword evidence="6 8" id="KW-0472">Membrane</keyword>
<keyword evidence="3" id="KW-1003">Cell membrane</keyword>
<dbReference type="Proteomes" id="UP000249135">
    <property type="component" value="Unassembled WGS sequence"/>
</dbReference>
<feature type="transmembrane region" description="Helical" evidence="8">
    <location>
        <begin position="85"/>
        <end position="110"/>
    </location>
</feature>
<evidence type="ECO:0000313" key="10">
    <source>
        <dbReference type="Proteomes" id="UP000249135"/>
    </source>
</evidence>
<evidence type="ECO:0000256" key="4">
    <source>
        <dbReference type="ARBA" id="ARBA00022692"/>
    </source>
</evidence>
<gene>
    <name evidence="9" type="ORF">DI563_01350</name>
</gene>
<dbReference type="PANTHER" id="PTHR37937">
    <property type="entry name" value="CONJUGATIVE TRANSFER: DNA TRANSPORT"/>
    <property type="match status" value="1"/>
</dbReference>
<feature type="compositionally biased region" description="Acidic residues" evidence="7">
    <location>
        <begin position="643"/>
        <end position="652"/>
    </location>
</feature>
<evidence type="ECO:0000256" key="6">
    <source>
        <dbReference type="ARBA" id="ARBA00023136"/>
    </source>
</evidence>
<comment type="similarity">
    <text evidence="2">Belongs to the VirD4/TraG family.</text>
</comment>
<evidence type="ECO:0000256" key="7">
    <source>
        <dbReference type="SAM" id="MobiDB-lite"/>
    </source>
</evidence>
<dbReference type="InterPro" id="IPR003688">
    <property type="entry name" value="TraG/VirD4"/>
</dbReference>
<dbReference type="AlphaFoldDB" id="A0A2W5STL3"/>
<accession>A0A2W5STL3</accession>
<reference evidence="9 10" key="1">
    <citation type="submission" date="2017-08" db="EMBL/GenBank/DDBJ databases">
        <title>Infants hospitalized years apart are colonized by the same room-sourced microbial strains.</title>
        <authorList>
            <person name="Brooks B."/>
            <person name="Olm M.R."/>
            <person name="Firek B.A."/>
            <person name="Baker R."/>
            <person name="Thomas B.C."/>
            <person name="Morowitz M.J."/>
            <person name="Banfield J.F."/>
        </authorList>
    </citation>
    <scope>NUCLEOTIDE SEQUENCE [LARGE SCALE GENOMIC DNA]</scope>
    <source>
        <strain evidence="9">S2_005_003_R2_41</strain>
    </source>
</reference>
<dbReference type="PANTHER" id="PTHR37937:SF1">
    <property type="entry name" value="CONJUGATIVE TRANSFER: DNA TRANSPORT"/>
    <property type="match status" value="1"/>
</dbReference>
<dbReference type="NCBIfam" id="NF010450">
    <property type="entry name" value="PRK13876.1"/>
    <property type="match status" value="1"/>
</dbReference>
<proteinExistence type="inferred from homology"/>
<organism evidence="9 10">
    <name type="scientific">Variovorax paradoxus</name>
    <dbReference type="NCBI Taxonomy" id="34073"/>
    <lineage>
        <taxon>Bacteria</taxon>
        <taxon>Pseudomonadati</taxon>
        <taxon>Pseudomonadota</taxon>
        <taxon>Betaproteobacteria</taxon>
        <taxon>Burkholderiales</taxon>
        <taxon>Comamonadaceae</taxon>
        <taxon>Variovorax</taxon>
    </lineage>
</organism>
<dbReference type="Pfam" id="PF02534">
    <property type="entry name" value="T4SS-DNA_transf"/>
    <property type="match status" value="1"/>
</dbReference>
<evidence type="ECO:0000256" key="2">
    <source>
        <dbReference type="ARBA" id="ARBA00008806"/>
    </source>
</evidence>
<keyword evidence="5 8" id="KW-1133">Transmembrane helix</keyword>
<dbReference type="InterPro" id="IPR027417">
    <property type="entry name" value="P-loop_NTPase"/>
</dbReference>
<dbReference type="GO" id="GO:0005886">
    <property type="term" value="C:plasma membrane"/>
    <property type="evidence" value="ECO:0007669"/>
    <property type="project" value="UniProtKB-SubCell"/>
</dbReference>
<keyword evidence="4 8" id="KW-0812">Transmembrane</keyword>
<name>A0A2W5STL3_VARPD</name>
<dbReference type="Gene3D" id="3.40.50.300">
    <property type="entry name" value="P-loop containing nucleotide triphosphate hydrolases"/>
    <property type="match status" value="1"/>
</dbReference>
<feature type="region of interest" description="Disordered" evidence="7">
    <location>
        <begin position="630"/>
        <end position="661"/>
    </location>
</feature>
<comment type="caution">
    <text evidence="9">The sequence shown here is derived from an EMBL/GenBank/DDBJ whole genome shotgun (WGS) entry which is preliminary data.</text>
</comment>
<evidence type="ECO:0000256" key="5">
    <source>
        <dbReference type="ARBA" id="ARBA00022989"/>
    </source>
</evidence>
<dbReference type="CDD" id="cd01127">
    <property type="entry name" value="TrwB_TraG_TraD_VirD4"/>
    <property type="match status" value="1"/>
</dbReference>
<evidence type="ECO:0000313" key="9">
    <source>
        <dbReference type="EMBL" id="PZQ78100.1"/>
    </source>
</evidence>
<evidence type="ECO:0000256" key="8">
    <source>
        <dbReference type="SAM" id="Phobius"/>
    </source>
</evidence>
<evidence type="ECO:0000256" key="3">
    <source>
        <dbReference type="ARBA" id="ARBA00022475"/>
    </source>
</evidence>
<comment type="subcellular location">
    <subcellularLocation>
        <location evidence="1">Cell membrane</location>
        <topology evidence="1">Multi-pass membrane protein</topology>
    </subcellularLocation>
</comment>
<feature type="transmembrane region" description="Helical" evidence="8">
    <location>
        <begin position="20"/>
        <end position="39"/>
    </location>
</feature>
<protein>
    <submittedName>
        <fullName evidence="9">Conjugal transfer protein TraG</fullName>
    </submittedName>
</protein>
<sequence length="685" mass="74658">MPQPGTHAESNARTGAHTGILFGQIAAVMAVALGGVWGATQWTAQALGQQPRLGPAWFDLSGHAVYAPWKLFEWWFLYDAYAPQVFLHGGAIAASSGLIATGVAIGMAVWRSRLARRVTTYGSARWAERAEIDKAGLTGAAGVFLGRVASSNGAYLRHEGPEHVMAFAPTRSGKGVGLVVPTLLTWPGSAVIHDIKGENWALTARWRSRFSHCLLFNPTDAKSAAYNPLLEVRRGKHEVRDVQNIADILVDPEGALERRNHWEKTSHALLVGAILHVLYAGEDKTLRGVANFLSDPACPFEVTLHRMMNTPHIGDGPHPVVASAAREVLNKSDNERSGVLSTAMSFLGLYRDPTVAEVTSRCDWRIADLISAEHPVSLYLVVPPSDISRTKPLIRLILNQIGRRLTESLDGSDGIKRRHKLLLMLDEFPALGRLDFFESALAFMAGYGLRAILIAQSLNQIDKAYGPNHSILDNCHVRIAFATNDERTAKRISDSLGTATELRAQRNYAGHRLAPWLGHLMVSRQETARPLLTPGEVMQLPPDDAVVMVSGHPPIRAKKLRYYQDRNFTGRVLAPPVLAAGAYPDKPAGRSDDWSGLTIPAPAFSTATGDAAGLADEGGHQLKPELDVAEQSRQEPEAGDLILLDDERDDDGTPLLPRDLDQQMDRQLMRNARLAALDPDDGIAL</sequence>
<dbReference type="EMBL" id="QFPP01000005">
    <property type="protein sequence ID" value="PZQ78100.1"/>
    <property type="molecule type" value="Genomic_DNA"/>
</dbReference>
<evidence type="ECO:0000256" key="1">
    <source>
        <dbReference type="ARBA" id="ARBA00004651"/>
    </source>
</evidence>
<dbReference type="SUPFAM" id="SSF52540">
    <property type="entry name" value="P-loop containing nucleoside triphosphate hydrolases"/>
    <property type="match status" value="1"/>
</dbReference>
<dbReference type="InterPro" id="IPR051539">
    <property type="entry name" value="T4SS-coupling_protein"/>
</dbReference>